<accession>A0ABR3TY03</accession>
<feature type="region of interest" description="Disordered" evidence="1">
    <location>
        <begin position="125"/>
        <end position="148"/>
    </location>
</feature>
<feature type="compositionally biased region" description="Basic and acidic residues" evidence="1">
    <location>
        <begin position="125"/>
        <end position="136"/>
    </location>
</feature>
<evidence type="ECO:0000256" key="1">
    <source>
        <dbReference type="SAM" id="MobiDB-lite"/>
    </source>
</evidence>
<keyword evidence="3" id="KW-1185">Reference proteome</keyword>
<dbReference type="EMBL" id="JAKEKT020000013">
    <property type="protein sequence ID" value="KAL1647098.1"/>
    <property type="molecule type" value="Genomic_DNA"/>
</dbReference>
<organism evidence="2 3">
    <name type="scientific">Diplodia intermedia</name>
    <dbReference type="NCBI Taxonomy" id="856260"/>
    <lineage>
        <taxon>Eukaryota</taxon>
        <taxon>Fungi</taxon>
        <taxon>Dikarya</taxon>
        <taxon>Ascomycota</taxon>
        <taxon>Pezizomycotina</taxon>
        <taxon>Dothideomycetes</taxon>
        <taxon>Dothideomycetes incertae sedis</taxon>
        <taxon>Botryosphaeriales</taxon>
        <taxon>Botryosphaeriaceae</taxon>
        <taxon>Diplodia</taxon>
    </lineage>
</organism>
<protein>
    <recommendedName>
        <fullName evidence="4">C2H2-type domain-containing protein</fullName>
    </recommendedName>
</protein>
<dbReference type="Proteomes" id="UP001521184">
    <property type="component" value="Unassembled WGS sequence"/>
</dbReference>
<reference evidence="2 3" key="1">
    <citation type="journal article" date="2023" name="Plant Dis.">
        <title>First Report of Diplodia intermedia Causing Canker and Dieback Diseases on Apple Trees in Canada.</title>
        <authorList>
            <person name="Ellouze W."/>
            <person name="Ilyukhin E."/>
            <person name="Sulman M."/>
            <person name="Ali S."/>
        </authorList>
    </citation>
    <scope>NUCLEOTIDE SEQUENCE [LARGE SCALE GENOMIC DNA]</scope>
    <source>
        <strain evidence="2 3">M45-28</strain>
    </source>
</reference>
<proteinExistence type="predicted"/>
<sequence length="242" mass="27603">MISPFKNERFLGQLAESIRLAPDLSFDEAHEKTLPHSSDYLVPQAILVRRIIEDFTSNSGMRYQLQEIHGSKLFKCPKLRCRYFSQGFLDAQERDNHVKEHERPYRCSYSGCVVALLGYPTEQQLQRHEAEAHHEGPGSSAFPRHGIPTSSETCDEIRHGNVEVFESWIDQFEGEIPLDEIFKSIDGHYTNFNFPLAPKLKGPLRAAAHAGNIDILNKILDRIGSVLPDVEIPMQYTWSEVP</sequence>
<gene>
    <name evidence="2" type="ORF">SLS58_002869</name>
</gene>
<evidence type="ECO:0000313" key="2">
    <source>
        <dbReference type="EMBL" id="KAL1647098.1"/>
    </source>
</evidence>
<evidence type="ECO:0000313" key="3">
    <source>
        <dbReference type="Proteomes" id="UP001521184"/>
    </source>
</evidence>
<comment type="caution">
    <text evidence="2">The sequence shown here is derived from an EMBL/GenBank/DDBJ whole genome shotgun (WGS) entry which is preliminary data.</text>
</comment>
<evidence type="ECO:0008006" key="4">
    <source>
        <dbReference type="Google" id="ProtNLM"/>
    </source>
</evidence>
<name>A0ABR3TY03_9PEZI</name>